<dbReference type="PANTHER" id="PTHR43146:SF1">
    <property type="entry name" value="CANCER-RELATED NUCLEOSIDE-TRIPHOSPHATASE"/>
    <property type="match status" value="1"/>
</dbReference>
<proteinExistence type="predicted"/>
<evidence type="ECO:0000256" key="3">
    <source>
        <dbReference type="ARBA" id="ARBA00022840"/>
    </source>
</evidence>
<gene>
    <name evidence="5" type="ORF">KP79_PYT10040</name>
</gene>
<organism evidence="5 6">
    <name type="scientific">Mizuhopecten yessoensis</name>
    <name type="common">Japanese scallop</name>
    <name type="synonym">Patinopecten yessoensis</name>
    <dbReference type="NCBI Taxonomy" id="6573"/>
    <lineage>
        <taxon>Eukaryota</taxon>
        <taxon>Metazoa</taxon>
        <taxon>Spiralia</taxon>
        <taxon>Lophotrochozoa</taxon>
        <taxon>Mollusca</taxon>
        <taxon>Bivalvia</taxon>
        <taxon>Autobranchia</taxon>
        <taxon>Pteriomorphia</taxon>
        <taxon>Pectinida</taxon>
        <taxon>Pectinoidea</taxon>
        <taxon>Pectinidae</taxon>
        <taxon>Mizuhopecten</taxon>
    </lineage>
</organism>
<evidence type="ECO:0000313" key="5">
    <source>
        <dbReference type="EMBL" id="OWF44876.1"/>
    </source>
</evidence>
<keyword evidence="6" id="KW-1185">Reference proteome</keyword>
<accession>A0A210Q811</accession>
<dbReference type="AlphaFoldDB" id="A0A210Q811"/>
<keyword evidence="1" id="KW-0547">Nucleotide-binding</keyword>
<dbReference type="CDD" id="cd19482">
    <property type="entry name" value="RecA-like_Thep1"/>
    <property type="match status" value="1"/>
</dbReference>
<dbReference type="InterPro" id="IPR004948">
    <property type="entry name" value="Nuc-triphosphatase_THEP1"/>
</dbReference>
<evidence type="ECO:0000256" key="2">
    <source>
        <dbReference type="ARBA" id="ARBA00022801"/>
    </source>
</evidence>
<dbReference type="Pfam" id="PF03266">
    <property type="entry name" value="NTPase_1"/>
    <property type="match status" value="1"/>
</dbReference>
<dbReference type="SUPFAM" id="SSF52540">
    <property type="entry name" value="P-loop containing nucleoside triphosphate hydrolases"/>
    <property type="match status" value="1"/>
</dbReference>
<evidence type="ECO:0000259" key="4">
    <source>
        <dbReference type="SMART" id="SM00382"/>
    </source>
</evidence>
<dbReference type="InterPro" id="IPR027417">
    <property type="entry name" value="P-loop_NTPase"/>
</dbReference>
<dbReference type="InterPro" id="IPR003593">
    <property type="entry name" value="AAA+_ATPase"/>
</dbReference>
<protein>
    <submittedName>
        <fullName evidence="5">Cancer-related nucleoside-triphosphatase</fullName>
    </submittedName>
</protein>
<dbReference type="GO" id="GO:0005524">
    <property type="term" value="F:ATP binding"/>
    <property type="evidence" value="ECO:0007669"/>
    <property type="project" value="UniProtKB-KW"/>
</dbReference>
<reference evidence="5 6" key="1">
    <citation type="journal article" date="2017" name="Nat. Ecol. Evol.">
        <title>Scallop genome provides insights into evolution of bilaterian karyotype and development.</title>
        <authorList>
            <person name="Wang S."/>
            <person name="Zhang J."/>
            <person name="Jiao W."/>
            <person name="Li J."/>
            <person name="Xun X."/>
            <person name="Sun Y."/>
            <person name="Guo X."/>
            <person name="Huan P."/>
            <person name="Dong B."/>
            <person name="Zhang L."/>
            <person name="Hu X."/>
            <person name="Sun X."/>
            <person name="Wang J."/>
            <person name="Zhao C."/>
            <person name="Wang Y."/>
            <person name="Wang D."/>
            <person name="Huang X."/>
            <person name="Wang R."/>
            <person name="Lv J."/>
            <person name="Li Y."/>
            <person name="Zhang Z."/>
            <person name="Liu B."/>
            <person name="Lu W."/>
            <person name="Hui Y."/>
            <person name="Liang J."/>
            <person name="Zhou Z."/>
            <person name="Hou R."/>
            <person name="Li X."/>
            <person name="Liu Y."/>
            <person name="Li H."/>
            <person name="Ning X."/>
            <person name="Lin Y."/>
            <person name="Zhao L."/>
            <person name="Xing Q."/>
            <person name="Dou J."/>
            <person name="Li Y."/>
            <person name="Mao J."/>
            <person name="Guo H."/>
            <person name="Dou H."/>
            <person name="Li T."/>
            <person name="Mu C."/>
            <person name="Jiang W."/>
            <person name="Fu Q."/>
            <person name="Fu X."/>
            <person name="Miao Y."/>
            <person name="Liu J."/>
            <person name="Yu Q."/>
            <person name="Li R."/>
            <person name="Liao H."/>
            <person name="Li X."/>
            <person name="Kong Y."/>
            <person name="Jiang Z."/>
            <person name="Chourrout D."/>
            <person name="Li R."/>
            <person name="Bao Z."/>
        </authorList>
    </citation>
    <scope>NUCLEOTIDE SEQUENCE [LARGE SCALE GENOMIC DNA]</scope>
    <source>
        <strain evidence="5 6">PY_sf001</strain>
    </source>
</reference>
<sequence>MTTRQVARHILLTGPPGIGKTTLIHKVCDHLTKSGVQCKGFYTEERREGRHRVGFDVVTLSGERAPLASVNTSDVPQGRQYTVGKYVVQLQSFETAALPTLRKKEGQHNIFVIDEIGKMELFSQTFARLVRDLLGSENTTVIATIPIAKGRPIPLVEEVRQRSDAVLFNEIYIEVLPMIADVSSYPNRKGYLSQYEYSDQ</sequence>
<dbReference type="EMBL" id="NEDP02004656">
    <property type="protein sequence ID" value="OWF44876.1"/>
    <property type="molecule type" value="Genomic_DNA"/>
</dbReference>
<dbReference type="SMART" id="SM00382">
    <property type="entry name" value="AAA"/>
    <property type="match status" value="1"/>
</dbReference>
<dbReference type="Gene3D" id="3.40.50.300">
    <property type="entry name" value="P-loop containing nucleotide triphosphate hydrolases"/>
    <property type="match status" value="1"/>
</dbReference>
<feature type="domain" description="AAA+ ATPase" evidence="4">
    <location>
        <begin position="6"/>
        <end position="174"/>
    </location>
</feature>
<comment type="caution">
    <text evidence="5">The sequence shown here is derived from an EMBL/GenBank/DDBJ whole genome shotgun (WGS) entry which is preliminary data.</text>
</comment>
<dbReference type="STRING" id="6573.A0A210Q811"/>
<keyword evidence="2" id="KW-0378">Hydrolase</keyword>
<dbReference type="Proteomes" id="UP000242188">
    <property type="component" value="Unassembled WGS sequence"/>
</dbReference>
<keyword evidence="3" id="KW-0067">ATP-binding</keyword>
<name>A0A210Q811_MIZYE</name>
<evidence type="ECO:0000256" key="1">
    <source>
        <dbReference type="ARBA" id="ARBA00022741"/>
    </source>
</evidence>
<dbReference type="OrthoDB" id="446244at2759"/>
<dbReference type="PANTHER" id="PTHR43146">
    <property type="entry name" value="CANCER-RELATED NUCLEOSIDE-TRIPHOSPHATASE"/>
    <property type="match status" value="1"/>
</dbReference>
<dbReference type="GO" id="GO:0017111">
    <property type="term" value="F:ribonucleoside triphosphate phosphatase activity"/>
    <property type="evidence" value="ECO:0007669"/>
    <property type="project" value="InterPro"/>
</dbReference>
<evidence type="ECO:0000313" key="6">
    <source>
        <dbReference type="Proteomes" id="UP000242188"/>
    </source>
</evidence>